<dbReference type="InterPro" id="IPR058581">
    <property type="entry name" value="TM_HPP"/>
</dbReference>
<sequence>MAITKDKLLNPDIDAYLNPWLPRNRIDRLPAPVRRFLGYRTAPYVEPPLAIQWCLAFLASVAGICFVGGVFRNAPGISRYHPPALIASLGASAVLDYNAIRSPLAQPRNAVIGNTLSSVCGVAISKAFQSCSTFQEITWVSGAFGCAIASVAMGITGTVHPPGGATAVIASVEPAVVAMGWIYVPLVLLASVMMQFVALLFNNTLRQYPLWWWTAGEVGACLTKSSSRHDEKARGNIEDLEAATRIPSCKTDRLVESCFIYYLHVAC</sequence>
<dbReference type="EMBL" id="MU003798">
    <property type="protein sequence ID" value="KAF2720592.1"/>
    <property type="molecule type" value="Genomic_DNA"/>
</dbReference>
<organism evidence="3 4">
    <name type="scientific">Polychaeton citri CBS 116435</name>
    <dbReference type="NCBI Taxonomy" id="1314669"/>
    <lineage>
        <taxon>Eukaryota</taxon>
        <taxon>Fungi</taxon>
        <taxon>Dikarya</taxon>
        <taxon>Ascomycota</taxon>
        <taxon>Pezizomycotina</taxon>
        <taxon>Dothideomycetes</taxon>
        <taxon>Dothideomycetidae</taxon>
        <taxon>Capnodiales</taxon>
        <taxon>Capnodiaceae</taxon>
        <taxon>Polychaeton</taxon>
    </lineage>
</organism>
<keyword evidence="4" id="KW-1185">Reference proteome</keyword>
<dbReference type="AlphaFoldDB" id="A0A9P4Q9K9"/>
<dbReference type="InterPro" id="IPR007065">
    <property type="entry name" value="HPP"/>
</dbReference>
<dbReference type="PANTHER" id="PTHR33741">
    <property type="entry name" value="TRANSMEMBRANE PROTEIN DDB_G0269096-RELATED"/>
    <property type="match status" value="1"/>
</dbReference>
<reference evidence="3" key="1">
    <citation type="journal article" date="2020" name="Stud. Mycol.">
        <title>101 Dothideomycetes genomes: a test case for predicting lifestyles and emergence of pathogens.</title>
        <authorList>
            <person name="Haridas S."/>
            <person name="Albert R."/>
            <person name="Binder M."/>
            <person name="Bloem J."/>
            <person name="Labutti K."/>
            <person name="Salamov A."/>
            <person name="Andreopoulos B."/>
            <person name="Baker S."/>
            <person name="Barry K."/>
            <person name="Bills G."/>
            <person name="Bluhm B."/>
            <person name="Cannon C."/>
            <person name="Castanera R."/>
            <person name="Culley D."/>
            <person name="Daum C."/>
            <person name="Ezra D."/>
            <person name="Gonzalez J."/>
            <person name="Henrissat B."/>
            <person name="Kuo A."/>
            <person name="Liang C."/>
            <person name="Lipzen A."/>
            <person name="Lutzoni F."/>
            <person name="Magnuson J."/>
            <person name="Mondo S."/>
            <person name="Nolan M."/>
            <person name="Ohm R."/>
            <person name="Pangilinan J."/>
            <person name="Park H.-J."/>
            <person name="Ramirez L."/>
            <person name="Alfaro M."/>
            <person name="Sun H."/>
            <person name="Tritt A."/>
            <person name="Yoshinaga Y."/>
            <person name="Zwiers L.-H."/>
            <person name="Turgeon B."/>
            <person name="Goodwin S."/>
            <person name="Spatafora J."/>
            <person name="Crous P."/>
            <person name="Grigoriev I."/>
        </authorList>
    </citation>
    <scope>NUCLEOTIDE SEQUENCE</scope>
    <source>
        <strain evidence="3">CBS 116435</strain>
    </source>
</reference>
<proteinExistence type="predicted"/>
<dbReference type="OrthoDB" id="2016548at2759"/>
<keyword evidence="1" id="KW-1133">Transmembrane helix</keyword>
<comment type="caution">
    <text evidence="3">The sequence shown here is derived from an EMBL/GenBank/DDBJ whole genome shotgun (WGS) entry which is preliminary data.</text>
</comment>
<evidence type="ECO:0000256" key="1">
    <source>
        <dbReference type="SAM" id="Phobius"/>
    </source>
</evidence>
<keyword evidence="1" id="KW-0812">Transmembrane</keyword>
<protein>
    <recommendedName>
        <fullName evidence="2">HPP transmembrane region domain-containing protein</fullName>
    </recommendedName>
</protein>
<feature type="domain" description="HPP transmembrane region" evidence="2">
    <location>
        <begin position="51"/>
        <end position="209"/>
    </location>
</feature>
<name>A0A9P4Q9K9_9PEZI</name>
<dbReference type="PANTHER" id="PTHR33741:SF5">
    <property type="entry name" value="TRANSMEMBRANE PROTEIN DDB_G0269096-RELATED"/>
    <property type="match status" value="1"/>
</dbReference>
<keyword evidence="1" id="KW-0472">Membrane</keyword>
<dbReference type="Proteomes" id="UP000799441">
    <property type="component" value="Unassembled WGS sequence"/>
</dbReference>
<accession>A0A9P4Q9K9</accession>
<evidence type="ECO:0000313" key="4">
    <source>
        <dbReference type="Proteomes" id="UP000799441"/>
    </source>
</evidence>
<feature type="transmembrane region" description="Helical" evidence="1">
    <location>
        <begin position="137"/>
        <end position="160"/>
    </location>
</feature>
<feature type="transmembrane region" description="Helical" evidence="1">
    <location>
        <begin position="180"/>
        <end position="201"/>
    </location>
</feature>
<evidence type="ECO:0000313" key="3">
    <source>
        <dbReference type="EMBL" id="KAF2720592.1"/>
    </source>
</evidence>
<dbReference type="Pfam" id="PF04982">
    <property type="entry name" value="TM_HPP"/>
    <property type="match status" value="1"/>
</dbReference>
<gene>
    <name evidence="3" type="ORF">K431DRAFT_226148</name>
</gene>
<feature type="transmembrane region" description="Helical" evidence="1">
    <location>
        <begin position="50"/>
        <end position="71"/>
    </location>
</feature>
<evidence type="ECO:0000259" key="2">
    <source>
        <dbReference type="Pfam" id="PF04982"/>
    </source>
</evidence>